<evidence type="ECO:0000313" key="1">
    <source>
        <dbReference type="EMBL" id="JAD58468.1"/>
    </source>
</evidence>
<name>A0A0A9B8G4_ARUDO</name>
<accession>A0A0A9B8G4</accession>
<dbReference type="AlphaFoldDB" id="A0A0A9B8G4"/>
<organism evidence="1">
    <name type="scientific">Arundo donax</name>
    <name type="common">Giant reed</name>
    <name type="synonym">Donax arundinaceus</name>
    <dbReference type="NCBI Taxonomy" id="35708"/>
    <lineage>
        <taxon>Eukaryota</taxon>
        <taxon>Viridiplantae</taxon>
        <taxon>Streptophyta</taxon>
        <taxon>Embryophyta</taxon>
        <taxon>Tracheophyta</taxon>
        <taxon>Spermatophyta</taxon>
        <taxon>Magnoliopsida</taxon>
        <taxon>Liliopsida</taxon>
        <taxon>Poales</taxon>
        <taxon>Poaceae</taxon>
        <taxon>PACMAD clade</taxon>
        <taxon>Arundinoideae</taxon>
        <taxon>Arundineae</taxon>
        <taxon>Arundo</taxon>
    </lineage>
</organism>
<proteinExistence type="predicted"/>
<reference evidence="1" key="1">
    <citation type="submission" date="2014-09" db="EMBL/GenBank/DDBJ databases">
        <authorList>
            <person name="Magalhaes I.L.F."/>
            <person name="Oliveira U."/>
            <person name="Santos F.R."/>
            <person name="Vidigal T.H.D.A."/>
            <person name="Brescovit A.D."/>
            <person name="Santos A.J."/>
        </authorList>
    </citation>
    <scope>NUCLEOTIDE SEQUENCE</scope>
    <source>
        <tissue evidence="1">Shoot tissue taken approximately 20 cm above the soil surface</tissue>
    </source>
</reference>
<reference evidence="1" key="2">
    <citation type="journal article" date="2015" name="Data Brief">
        <title>Shoot transcriptome of the giant reed, Arundo donax.</title>
        <authorList>
            <person name="Barrero R.A."/>
            <person name="Guerrero F.D."/>
            <person name="Moolhuijzen P."/>
            <person name="Goolsby J.A."/>
            <person name="Tidwell J."/>
            <person name="Bellgard S.E."/>
            <person name="Bellgard M.I."/>
        </authorList>
    </citation>
    <scope>NUCLEOTIDE SEQUENCE</scope>
    <source>
        <tissue evidence="1">Shoot tissue taken approximately 20 cm above the soil surface</tissue>
    </source>
</reference>
<protein>
    <submittedName>
        <fullName evidence="1">Uncharacterized protein</fullName>
    </submittedName>
</protein>
<sequence length="21" mass="2555">MKRYHPATDQYQQCSWSVNLV</sequence>
<dbReference type="EMBL" id="GBRH01239427">
    <property type="protein sequence ID" value="JAD58468.1"/>
    <property type="molecule type" value="Transcribed_RNA"/>
</dbReference>